<dbReference type="RefSeq" id="WP_188866795.1">
    <property type="nucleotide sequence ID" value="NZ_BMNW01000006.1"/>
</dbReference>
<name>A0ABQ2GVM0_9PSED</name>
<dbReference type="Proteomes" id="UP000616499">
    <property type="component" value="Unassembled WGS sequence"/>
</dbReference>
<keyword evidence="2" id="KW-1185">Reference proteome</keyword>
<evidence type="ECO:0000313" key="2">
    <source>
        <dbReference type="Proteomes" id="UP000616499"/>
    </source>
</evidence>
<organism evidence="1 2">
    <name type="scientific">Pseudomonas asuensis</name>
    <dbReference type="NCBI Taxonomy" id="1825787"/>
    <lineage>
        <taxon>Bacteria</taxon>
        <taxon>Pseudomonadati</taxon>
        <taxon>Pseudomonadota</taxon>
        <taxon>Gammaproteobacteria</taxon>
        <taxon>Pseudomonadales</taxon>
        <taxon>Pseudomonadaceae</taxon>
        <taxon>Pseudomonas</taxon>
    </lineage>
</organism>
<protein>
    <submittedName>
        <fullName evidence="1">Uncharacterized protein</fullName>
    </submittedName>
</protein>
<sequence>MNFLDIKEKIEADSFYESIFVDRDWNTALDARDHEDFDSAWSSAFKEIRTINLDENVEVLSLREIAFKNTFKLTQNSELAGYASDDIGLISEAALNKIENHFIERLWASYMAGIFPTHPLFDL</sequence>
<reference evidence="2" key="1">
    <citation type="journal article" date="2019" name="Int. J. Syst. Evol. Microbiol.">
        <title>The Global Catalogue of Microorganisms (GCM) 10K type strain sequencing project: providing services to taxonomists for standard genome sequencing and annotation.</title>
        <authorList>
            <consortium name="The Broad Institute Genomics Platform"/>
            <consortium name="The Broad Institute Genome Sequencing Center for Infectious Disease"/>
            <person name="Wu L."/>
            <person name="Ma J."/>
        </authorList>
    </citation>
    <scope>NUCLEOTIDE SEQUENCE [LARGE SCALE GENOMIC DNA]</scope>
    <source>
        <strain evidence="2">JCM 13501</strain>
    </source>
</reference>
<comment type="caution">
    <text evidence="1">The sequence shown here is derived from an EMBL/GenBank/DDBJ whole genome shotgun (WGS) entry which is preliminary data.</text>
</comment>
<evidence type="ECO:0000313" key="1">
    <source>
        <dbReference type="EMBL" id="GGM15802.1"/>
    </source>
</evidence>
<proteinExistence type="predicted"/>
<accession>A0ABQ2GVM0</accession>
<gene>
    <name evidence="1" type="ORF">GCM10009425_28400</name>
</gene>
<dbReference type="EMBL" id="BMNW01000006">
    <property type="protein sequence ID" value="GGM15802.1"/>
    <property type="molecule type" value="Genomic_DNA"/>
</dbReference>